<dbReference type="KEGG" id="bpt:Bpet0965"/>
<proteinExistence type="predicted"/>
<dbReference type="Proteomes" id="UP000001225">
    <property type="component" value="Chromosome"/>
</dbReference>
<dbReference type="EMBL" id="AM902716">
    <property type="protein sequence ID" value="CAP41297.1"/>
    <property type="molecule type" value="Genomic_DNA"/>
</dbReference>
<dbReference type="STRING" id="94624.Bpet0965"/>
<sequence>MTDKNLTDGQLRAGLDAADNEFLALRLAVKTLTVVLATHFPDSPIADTFESAATDLRERPEVPARVVEYLSEMAEVARRAVDSRE</sequence>
<gene>
    <name evidence="1" type="ordered locus">Bpet0965</name>
</gene>
<organism evidence="1 2">
    <name type="scientific">Bordetella petrii (strain ATCC BAA-461 / DSM 12804 / CCUG 43448 / CIP 107267 / Se-1111R)</name>
    <dbReference type="NCBI Taxonomy" id="340100"/>
    <lineage>
        <taxon>Bacteria</taxon>
        <taxon>Pseudomonadati</taxon>
        <taxon>Pseudomonadota</taxon>
        <taxon>Betaproteobacteria</taxon>
        <taxon>Burkholderiales</taxon>
        <taxon>Alcaligenaceae</taxon>
        <taxon>Bordetella</taxon>
    </lineage>
</organism>
<evidence type="ECO:0000313" key="1">
    <source>
        <dbReference type="EMBL" id="CAP41297.1"/>
    </source>
</evidence>
<accession>A9I8W4</accession>
<protein>
    <submittedName>
        <fullName evidence="1">Uncharacterized protein</fullName>
    </submittedName>
</protein>
<dbReference type="AlphaFoldDB" id="A9I8W4"/>
<evidence type="ECO:0000313" key="2">
    <source>
        <dbReference type="Proteomes" id="UP000001225"/>
    </source>
</evidence>
<reference evidence="1 2" key="1">
    <citation type="journal article" date="2008" name="BMC Genomics">
        <title>The missing link: Bordetella petrii is endowed with both the metabolic versatility of environmental bacteria and virulence traits of pathogenic Bordetellae.</title>
        <authorList>
            <person name="Gross R."/>
            <person name="Guzman C.A."/>
            <person name="Sebaihia M."/>
            <person name="Martins Dos Santos V.A."/>
            <person name="Pieper D.H."/>
            <person name="Koebnik R."/>
            <person name="Lechner M."/>
            <person name="Bartels D."/>
            <person name="Buhrmester J."/>
            <person name="Choudhuri J.V."/>
            <person name="Ebensen T."/>
            <person name="Gaigalat L."/>
            <person name="Herrmann S."/>
            <person name="Khachane A.N."/>
            <person name="Larisch C."/>
            <person name="Link S."/>
            <person name="Linke B."/>
            <person name="Meyer F."/>
            <person name="Mormann S."/>
            <person name="Nakunst D."/>
            <person name="Rueckert C."/>
            <person name="Schneiker-Bekel S."/>
            <person name="Schulze K."/>
            <person name="Vorhoelter F.J."/>
            <person name="Yevsa T."/>
            <person name="Engle J.T."/>
            <person name="Goldman W.E."/>
            <person name="Puehler A."/>
            <person name="Goebel U.B."/>
            <person name="Goesmann A."/>
            <person name="Bloecker H."/>
            <person name="Kaiser O."/>
            <person name="Martinez-Arias R."/>
        </authorList>
    </citation>
    <scope>NUCLEOTIDE SEQUENCE [LARGE SCALE GENOMIC DNA]</scope>
    <source>
        <strain evidence="2">ATCC BAA-461 / DSM 12804 / CCUG 43448 / CIP 107267 / Se-1111R</strain>
    </source>
</reference>
<name>A9I8W4_BORPD</name>
<keyword evidence="2" id="KW-1185">Reference proteome</keyword>